<name>A0A7Z0ETR6_9ACTN</name>
<gene>
    <name evidence="1" type="ORF">HNR10_006007</name>
</gene>
<comment type="caution">
    <text evidence="1">The sequence shown here is derived from an EMBL/GenBank/DDBJ whole genome shotgun (WGS) entry which is preliminary data.</text>
</comment>
<proteinExistence type="predicted"/>
<keyword evidence="2" id="KW-1185">Reference proteome</keyword>
<reference evidence="1 2" key="1">
    <citation type="submission" date="2020-07" db="EMBL/GenBank/DDBJ databases">
        <title>Sequencing the genomes of 1000 actinobacteria strains.</title>
        <authorList>
            <person name="Klenk H.-P."/>
        </authorList>
    </citation>
    <scope>NUCLEOTIDE SEQUENCE [LARGE SCALE GENOMIC DNA]</scope>
    <source>
        <strain evidence="1 2">DSM 44442</strain>
    </source>
</reference>
<evidence type="ECO:0000313" key="2">
    <source>
        <dbReference type="Proteomes" id="UP000572051"/>
    </source>
</evidence>
<evidence type="ECO:0000313" key="1">
    <source>
        <dbReference type="EMBL" id="NYJ38126.1"/>
    </source>
</evidence>
<sequence length="74" mass="8318">MTEERDLIEYDQPGVLSEVFPDRDTTVPWGCTACGDVLPADQMMVTKIHHALFAEGYLYTRCPYHFAAYAGSES</sequence>
<organism evidence="1 2">
    <name type="scientific">Nocardiopsis aegyptia</name>
    <dbReference type="NCBI Taxonomy" id="220378"/>
    <lineage>
        <taxon>Bacteria</taxon>
        <taxon>Bacillati</taxon>
        <taxon>Actinomycetota</taxon>
        <taxon>Actinomycetes</taxon>
        <taxon>Streptosporangiales</taxon>
        <taxon>Nocardiopsidaceae</taxon>
        <taxon>Nocardiopsis</taxon>
    </lineage>
</organism>
<dbReference type="EMBL" id="JACCFS010000001">
    <property type="protein sequence ID" value="NYJ38126.1"/>
    <property type="molecule type" value="Genomic_DNA"/>
</dbReference>
<dbReference type="Proteomes" id="UP000572051">
    <property type="component" value="Unassembled WGS sequence"/>
</dbReference>
<accession>A0A7Z0ETR6</accession>
<protein>
    <submittedName>
        <fullName evidence="1">Uncharacterized protein</fullName>
    </submittedName>
</protein>
<dbReference type="RefSeq" id="WP_179829314.1">
    <property type="nucleotide sequence ID" value="NZ_JACCFS010000001.1"/>
</dbReference>
<dbReference type="AlphaFoldDB" id="A0A7Z0ETR6"/>